<name>A0A0F9DCC4_9ZZZZ</name>
<comment type="caution">
    <text evidence="3">The sequence shown here is derived from an EMBL/GenBank/DDBJ whole genome shotgun (WGS) entry which is preliminary data.</text>
</comment>
<evidence type="ECO:0000256" key="1">
    <source>
        <dbReference type="SAM" id="MobiDB-lite"/>
    </source>
</evidence>
<organism evidence="3">
    <name type="scientific">marine sediment metagenome</name>
    <dbReference type="NCBI Taxonomy" id="412755"/>
    <lineage>
        <taxon>unclassified sequences</taxon>
        <taxon>metagenomes</taxon>
        <taxon>ecological metagenomes</taxon>
    </lineage>
</organism>
<dbReference type="AlphaFoldDB" id="A0A0F9DCC4"/>
<protein>
    <recommendedName>
        <fullName evidence="4">PEP-CTERM protein-sorting domain-containing protein</fullName>
    </recommendedName>
</protein>
<proteinExistence type="predicted"/>
<feature type="transmembrane region" description="Helical" evidence="2">
    <location>
        <begin position="134"/>
        <end position="150"/>
    </location>
</feature>
<keyword evidence="2" id="KW-1133">Transmembrane helix</keyword>
<accession>A0A0F9DCC4</accession>
<dbReference type="EMBL" id="LAZR01040065">
    <property type="protein sequence ID" value="KKL15436.1"/>
    <property type="molecule type" value="Genomic_DNA"/>
</dbReference>
<evidence type="ECO:0000313" key="3">
    <source>
        <dbReference type="EMBL" id="KKL15436.1"/>
    </source>
</evidence>
<evidence type="ECO:0008006" key="4">
    <source>
        <dbReference type="Google" id="ProtNLM"/>
    </source>
</evidence>
<keyword evidence="2" id="KW-0812">Transmembrane</keyword>
<evidence type="ECO:0000256" key="2">
    <source>
        <dbReference type="SAM" id="Phobius"/>
    </source>
</evidence>
<reference evidence="3" key="1">
    <citation type="journal article" date="2015" name="Nature">
        <title>Complex archaea that bridge the gap between prokaryotes and eukaryotes.</title>
        <authorList>
            <person name="Spang A."/>
            <person name="Saw J.H."/>
            <person name="Jorgensen S.L."/>
            <person name="Zaremba-Niedzwiedzka K."/>
            <person name="Martijn J."/>
            <person name="Lind A.E."/>
            <person name="van Eijk R."/>
            <person name="Schleper C."/>
            <person name="Guy L."/>
            <person name="Ettema T.J."/>
        </authorList>
    </citation>
    <scope>NUCLEOTIDE SEQUENCE</scope>
</reference>
<feature type="region of interest" description="Disordered" evidence="1">
    <location>
        <begin position="1"/>
        <end position="100"/>
    </location>
</feature>
<keyword evidence="2" id="KW-0472">Membrane</keyword>
<feature type="compositionally biased region" description="Gly residues" evidence="1">
    <location>
        <begin position="52"/>
        <end position="100"/>
    </location>
</feature>
<sequence length="156" mass="15220">MPRRVDGFDGFDGLDGLEIRNPEGQGGQAPRNGATGGEFTHNSSPHYATGSAGDGGFGGGGGMSDNSGAGGGGGGFNGGGGGNNYLGGGQWGSGGGGGSFNGGSDQINIAGFQSGNGRVIITGESKVIPEPSTVVIWSLLAALGITVGWYRKRRAG</sequence>
<gene>
    <name evidence="3" type="ORF">LCGC14_2505620</name>
</gene>